<reference evidence="4" key="1">
    <citation type="journal article" date="2023" name="Mol. Phylogenet. Evol.">
        <title>Genome-scale phylogeny and comparative genomics of the fungal order Sordariales.</title>
        <authorList>
            <person name="Hensen N."/>
            <person name="Bonometti L."/>
            <person name="Westerberg I."/>
            <person name="Brannstrom I.O."/>
            <person name="Guillou S."/>
            <person name="Cros-Aarteil S."/>
            <person name="Calhoun S."/>
            <person name="Haridas S."/>
            <person name="Kuo A."/>
            <person name="Mondo S."/>
            <person name="Pangilinan J."/>
            <person name="Riley R."/>
            <person name="LaButti K."/>
            <person name="Andreopoulos B."/>
            <person name="Lipzen A."/>
            <person name="Chen C."/>
            <person name="Yan M."/>
            <person name="Daum C."/>
            <person name="Ng V."/>
            <person name="Clum A."/>
            <person name="Steindorff A."/>
            <person name="Ohm R.A."/>
            <person name="Martin F."/>
            <person name="Silar P."/>
            <person name="Natvig D.O."/>
            <person name="Lalanne C."/>
            <person name="Gautier V."/>
            <person name="Ament-Velasquez S.L."/>
            <person name="Kruys A."/>
            <person name="Hutchinson M.I."/>
            <person name="Powell A.J."/>
            <person name="Barry K."/>
            <person name="Miller A.N."/>
            <person name="Grigoriev I.V."/>
            <person name="Debuchy R."/>
            <person name="Gladieux P."/>
            <person name="Hiltunen Thoren M."/>
            <person name="Johannesson H."/>
        </authorList>
    </citation>
    <scope>NUCLEOTIDE SEQUENCE</scope>
    <source>
        <strain evidence="4">CBS 314.62</strain>
    </source>
</reference>
<feature type="transmembrane region" description="Helical" evidence="2">
    <location>
        <begin position="195"/>
        <end position="214"/>
    </location>
</feature>
<organism evidence="4 5">
    <name type="scientific">Podospora appendiculata</name>
    <dbReference type="NCBI Taxonomy" id="314037"/>
    <lineage>
        <taxon>Eukaryota</taxon>
        <taxon>Fungi</taxon>
        <taxon>Dikarya</taxon>
        <taxon>Ascomycota</taxon>
        <taxon>Pezizomycotina</taxon>
        <taxon>Sordariomycetes</taxon>
        <taxon>Sordariomycetidae</taxon>
        <taxon>Sordariales</taxon>
        <taxon>Podosporaceae</taxon>
        <taxon>Podospora</taxon>
    </lineage>
</organism>
<evidence type="ECO:0000313" key="5">
    <source>
        <dbReference type="Proteomes" id="UP001270362"/>
    </source>
</evidence>
<evidence type="ECO:0000256" key="2">
    <source>
        <dbReference type="SAM" id="Phobius"/>
    </source>
</evidence>
<name>A0AAE1CDX2_9PEZI</name>
<feature type="signal peptide" evidence="3">
    <location>
        <begin position="1"/>
        <end position="25"/>
    </location>
</feature>
<keyword evidence="2" id="KW-1133">Transmembrane helix</keyword>
<feature type="transmembrane region" description="Helical" evidence="2">
    <location>
        <begin position="290"/>
        <end position="313"/>
    </location>
</feature>
<gene>
    <name evidence="4" type="ORF">B0T22DRAFT_189652</name>
</gene>
<feature type="transmembrane region" description="Helical" evidence="2">
    <location>
        <begin position="132"/>
        <end position="153"/>
    </location>
</feature>
<feature type="transmembrane region" description="Helical" evidence="2">
    <location>
        <begin position="165"/>
        <end position="183"/>
    </location>
</feature>
<keyword evidence="5" id="KW-1185">Reference proteome</keyword>
<keyword evidence="2" id="KW-0812">Transmembrane</keyword>
<proteinExistence type="predicted"/>
<feature type="chain" id="PRO_5042207329" evidence="3">
    <location>
        <begin position="26"/>
        <end position="480"/>
    </location>
</feature>
<keyword evidence="3" id="KW-0732">Signal</keyword>
<dbReference type="AlphaFoldDB" id="A0AAE1CDX2"/>
<sequence>MWLLFSVLVALAWSSVASIVAPVSASPLDGSINVENCHWSDPNDVIDHIIAGSLNVTEIVVDCKEVCSLVYGSSNPDISGKGVMVSYYAQFILVGLFTLLLPVFHFLVSTLRPQDGAWNSAVKVLRKCQASVNEISGFYCLTIFVAVVVRYSQTPPVLEIIFMDRLLSIQGVVVTTVLSFQLFETQINHIVYSDYHSVYNIALFIAQLTISYTISIRHDAFPIFFEASRDCARLHNYPDTSSFFLPAVIAPSALSRAGAFGLGVLIFFAVCFTVNMVMRLEISYPAWLRMYVWHAAAGPFVVFYIWTFVTMSIELESVREYTAGADGDQQDGWGYGQTTAVLLWIPLLRTALKAVWDEWSGKPSGRAPENIAPQAPFRDEPEAHELQHPSDVFDAHLPTFAPRHSALQATEEPVSVAGSLGIVAANNRQIAEPTVVSLQSILTSSNEVHPSTRTSSWERIESRDQNSNGNGLRRRDTGDL</sequence>
<dbReference type="EMBL" id="JAULSO010000002">
    <property type="protein sequence ID" value="KAK3690183.1"/>
    <property type="molecule type" value="Genomic_DNA"/>
</dbReference>
<feature type="region of interest" description="Disordered" evidence="1">
    <location>
        <begin position="447"/>
        <end position="480"/>
    </location>
</feature>
<accession>A0AAE1CDX2</accession>
<evidence type="ECO:0000256" key="3">
    <source>
        <dbReference type="SAM" id="SignalP"/>
    </source>
</evidence>
<keyword evidence="2" id="KW-0472">Membrane</keyword>
<evidence type="ECO:0000313" key="4">
    <source>
        <dbReference type="EMBL" id="KAK3690183.1"/>
    </source>
</evidence>
<feature type="transmembrane region" description="Helical" evidence="2">
    <location>
        <begin position="257"/>
        <end position="278"/>
    </location>
</feature>
<feature type="transmembrane region" description="Helical" evidence="2">
    <location>
        <begin position="87"/>
        <end position="111"/>
    </location>
</feature>
<reference evidence="4" key="2">
    <citation type="submission" date="2023-06" db="EMBL/GenBank/DDBJ databases">
        <authorList>
            <consortium name="Lawrence Berkeley National Laboratory"/>
            <person name="Haridas S."/>
            <person name="Hensen N."/>
            <person name="Bonometti L."/>
            <person name="Westerberg I."/>
            <person name="Brannstrom I.O."/>
            <person name="Guillou S."/>
            <person name="Cros-Aarteil S."/>
            <person name="Calhoun S."/>
            <person name="Kuo A."/>
            <person name="Mondo S."/>
            <person name="Pangilinan J."/>
            <person name="Riley R."/>
            <person name="Labutti K."/>
            <person name="Andreopoulos B."/>
            <person name="Lipzen A."/>
            <person name="Chen C."/>
            <person name="Yanf M."/>
            <person name="Daum C."/>
            <person name="Ng V."/>
            <person name="Clum A."/>
            <person name="Steindorff A."/>
            <person name="Ohm R."/>
            <person name="Martin F."/>
            <person name="Silar P."/>
            <person name="Natvig D."/>
            <person name="Lalanne C."/>
            <person name="Gautier V."/>
            <person name="Ament-Velasquez S.L."/>
            <person name="Kruys A."/>
            <person name="Hutchinson M.I."/>
            <person name="Powell A.J."/>
            <person name="Barry K."/>
            <person name="Miller A.N."/>
            <person name="Grigoriev I.V."/>
            <person name="Debuchy R."/>
            <person name="Gladieux P."/>
            <person name="Thoren M.H."/>
            <person name="Johannesson H."/>
        </authorList>
    </citation>
    <scope>NUCLEOTIDE SEQUENCE</scope>
    <source>
        <strain evidence="4">CBS 314.62</strain>
    </source>
</reference>
<dbReference type="Proteomes" id="UP001270362">
    <property type="component" value="Unassembled WGS sequence"/>
</dbReference>
<evidence type="ECO:0000256" key="1">
    <source>
        <dbReference type="SAM" id="MobiDB-lite"/>
    </source>
</evidence>
<comment type="caution">
    <text evidence="4">The sequence shown here is derived from an EMBL/GenBank/DDBJ whole genome shotgun (WGS) entry which is preliminary data.</text>
</comment>
<protein>
    <submittedName>
        <fullName evidence="4">Uncharacterized protein</fullName>
    </submittedName>
</protein>